<sequence length="83" mass="9664">MNQQHREIRAMLKGMAPKRAIAWIQSFELPQEEAQCIAECDVRRRSCVEQAFCMNVSVDVVKRCRRRAYRKIADGLNAEKSHT</sequence>
<name>A0A8D9PDQ3_9CAUD</name>
<reference evidence="1" key="1">
    <citation type="journal article" date="2021" name="Proc. Natl. Acad. Sci. U.S.A.">
        <title>A Catalog of Tens of Thousands of Viruses from Human Metagenomes Reveals Hidden Associations with Chronic Diseases.</title>
        <authorList>
            <person name="Tisza M.J."/>
            <person name="Buck C.B."/>
        </authorList>
    </citation>
    <scope>NUCLEOTIDE SEQUENCE</scope>
    <source>
        <strain evidence="1">Ct5O42</strain>
    </source>
</reference>
<organism evidence="1">
    <name type="scientific">Podoviridae sp. ct5O42</name>
    <dbReference type="NCBI Taxonomy" id="2826084"/>
    <lineage>
        <taxon>Viruses</taxon>
        <taxon>Duplodnaviria</taxon>
        <taxon>Heunggongvirae</taxon>
        <taxon>Uroviricota</taxon>
        <taxon>Caudoviricetes</taxon>
    </lineage>
</organism>
<evidence type="ECO:0000313" key="1">
    <source>
        <dbReference type="EMBL" id="DAD55383.1"/>
    </source>
</evidence>
<proteinExistence type="predicted"/>
<accession>A0A8D9PDQ3</accession>
<dbReference type="EMBL" id="BK014723">
    <property type="protein sequence ID" value="DAD55383.1"/>
    <property type="molecule type" value="Genomic_DNA"/>
</dbReference>
<protein>
    <submittedName>
        <fullName evidence="1">ECF sigma factor</fullName>
    </submittedName>
</protein>